<evidence type="ECO:0000256" key="1">
    <source>
        <dbReference type="SAM" id="MobiDB-lite"/>
    </source>
</evidence>
<reference evidence="2" key="1">
    <citation type="submission" date="2023-10" db="EMBL/GenBank/DDBJ databases">
        <authorList>
            <person name="Chen Y."/>
            <person name="Shah S."/>
            <person name="Dougan E. K."/>
            <person name="Thang M."/>
            <person name="Chan C."/>
        </authorList>
    </citation>
    <scope>NUCLEOTIDE SEQUENCE [LARGE SCALE GENOMIC DNA]</scope>
</reference>
<feature type="region of interest" description="Disordered" evidence="1">
    <location>
        <begin position="103"/>
        <end position="169"/>
    </location>
</feature>
<name>A0ABN9T740_9DINO</name>
<dbReference type="Proteomes" id="UP001189429">
    <property type="component" value="Unassembled WGS sequence"/>
</dbReference>
<sequence>FCHAPWLASAHAASGRMGAMEEEGEEEGGGDAEKERGAPGLDGQMFECAPGRPAPAHGRARGWSGRVGRRGGRRRRGGARARRGHACPCLCRGAAVCACRWRTKGGEGGGEGGGGSTRREPTVERRCSKGRPSVRGTRKEGPAAPTRDSAKRSRRSNKHKEGEEGDVEG</sequence>
<feature type="compositionally biased region" description="Basic residues" evidence="1">
    <location>
        <begin position="67"/>
        <end position="85"/>
    </location>
</feature>
<dbReference type="EMBL" id="CAUYUJ010014409">
    <property type="protein sequence ID" value="CAK0840891.1"/>
    <property type="molecule type" value="Genomic_DNA"/>
</dbReference>
<feature type="compositionally biased region" description="Basic and acidic residues" evidence="1">
    <location>
        <begin position="117"/>
        <end position="127"/>
    </location>
</feature>
<evidence type="ECO:0000313" key="3">
    <source>
        <dbReference type="Proteomes" id="UP001189429"/>
    </source>
</evidence>
<evidence type="ECO:0000313" key="2">
    <source>
        <dbReference type="EMBL" id="CAK0840891.1"/>
    </source>
</evidence>
<gene>
    <name evidence="2" type="ORF">PCOR1329_LOCUS36230</name>
</gene>
<feature type="compositionally biased region" description="Gly residues" evidence="1">
    <location>
        <begin position="106"/>
        <end position="116"/>
    </location>
</feature>
<feature type="non-terminal residue" evidence="2">
    <location>
        <position position="169"/>
    </location>
</feature>
<feature type="compositionally biased region" description="Low complexity" evidence="1">
    <location>
        <begin position="49"/>
        <end position="66"/>
    </location>
</feature>
<feature type="non-terminal residue" evidence="2">
    <location>
        <position position="1"/>
    </location>
</feature>
<feature type="compositionally biased region" description="Acidic residues" evidence="1">
    <location>
        <begin position="20"/>
        <end position="30"/>
    </location>
</feature>
<feature type="region of interest" description="Disordered" evidence="1">
    <location>
        <begin position="13"/>
        <end position="85"/>
    </location>
</feature>
<accession>A0ABN9T740</accession>
<keyword evidence="3" id="KW-1185">Reference proteome</keyword>
<proteinExistence type="predicted"/>
<protein>
    <submittedName>
        <fullName evidence="2">Uncharacterized protein</fullName>
    </submittedName>
</protein>
<organism evidence="2 3">
    <name type="scientific">Prorocentrum cordatum</name>
    <dbReference type="NCBI Taxonomy" id="2364126"/>
    <lineage>
        <taxon>Eukaryota</taxon>
        <taxon>Sar</taxon>
        <taxon>Alveolata</taxon>
        <taxon>Dinophyceae</taxon>
        <taxon>Prorocentrales</taxon>
        <taxon>Prorocentraceae</taxon>
        <taxon>Prorocentrum</taxon>
    </lineage>
</organism>
<comment type="caution">
    <text evidence="2">The sequence shown here is derived from an EMBL/GenBank/DDBJ whole genome shotgun (WGS) entry which is preliminary data.</text>
</comment>